<evidence type="ECO:0000313" key="1">
    <source>
        <dbReference type="EMBL" id="OBV40535.1"/>
    </source>
</evidence>
<reference evidence="1 2" key="1">
    <citation type="submission" date="2016-04" db="EMBL/GenBank/DDBJ databases">
        <title>Draft genome sequence of Janthinobacterium psychrotolerans sp. nov., isolated from freshwater sediments in Denmark.</title>
        <authorList>
            <person name="Gong X."/>
            <person name="Skrivergaard S."/>
            <person name="Korsgaard B.S."/>
            <person name="Schreiber L."/>
            <person name="Marshall I.P."/>
            <person name="Finster K."/>
            <person name="Schramm A."/>
        </authorList>
    </citation>
    <scope>NUCLEOTIDE SEQUENCE [LARGE SCALE GENOMIC DNA]</scope>
    <source>
        <strain evidence="1 2">S3-2</strain>
    </source>
</reference>
<comment type="caution">
    <text evidence="1">The sequence shown here is derived from an EMBL/GenBank/DDBJ whole genome shotgun (WGS) entry which is preliminary data.</text>
</comment>
<protein>
    <submittedName>
        <fullName evidence="1">Uncharacterized protein</fullName>
    </submittedName>
</protein>
<accession>A0A1A7C6Z3</accession>
<dbReference type="RefSeq" id="WP_065306818.1">
    <property type="nucleotide sequence ID" value="NZ_LOCQ01000046.1"/>
</dbReference>
<gene>
    <name evidence="1" type="ORF">ASR47_101735</name>
</gene>
<dbReference type="OrthoDB" id="8754242at2"/>
<dbReference type="EMBL" id="LOCQ01000046">
    <property type="protein sequence ID" value="OBV40535.1"/>
    <property type="molecule type" value="Genomic_DNA"/>
</dbReference>
<proteinExistence type="predicted"/>
<dbReference type="AlphaFoldDB" id="A0A1A7C6Z3"/>
<keyword evidence="2" id="KW-1185">Reference proteome</keyword>
<dbReference type="Proteomes" id="UP000092713">
    <property type="component" value="Unassembled WGS sequence"/>
</dbReference>
<sequence length="117" mass="12580">MKHIHTIVLEGSIAQMRTRVAIEQGAMHQVQLSVARWRADPASKPELEQGPAMAASQAEWHAAAQCHFLCWLAGGGFAQTEEEESHHTIALSASLNEAADSQARAPSMPAPCHNCTA</sequence>
<name>A0A1A7C6Z3_9BURK</name>
<organism evidence="1 2">
    <name type="scientific">Janthinobacterium psychrotolerans</name>
    <dbReference type="NCBI Taxonomy" id="1747903"/>
    <lineage>
        <taxon>Bacteria</taxon>
        <taxon>Pseudomonadati</taxon>
        <taxon>Pseudomonadota</taxon>
        <taxon>Betaproteobacteria</taxon>
        <taxon>Burkholderiales</taxon>
        <taxon>Oxalobacteraceae</taxon>
        <taxon>Janthinobacterium</taxon>
    </lineage>
</organism>
<evidence type="ECO:0000313" key="2">
    <source>
        <dbReference type="Proteomes" id="UP000092713"/>
    </source>
</evidence>